<evidence type="ECO:0000313" key="3">
    <source>
        <dbReference type="Proteomes" id="UP000682877"/>
    </source>
</evidence>
<proteinExistence type="predicted"/>
<reference evidence="2" key="1">
    <citation type="submission" date="2021-01" db="EMBL/GenBank/DDBJ databases">
        <authorList>
            <person name="Bezrukov I."/>
        </authorList>
    </citation>
    <scope>NUCLEOTIDE SEQUENCE</scope>
</reference>
<dbReference type="AlphaFoldDB" id="A0A8S2A412"/>
<evidence type="ECO:0000313" key="2">
    <source>
        <dbReference type="EMBL" id="CAE6014369.1"/>
    </source>
</evidence>
<feature type="domain" description="Transposase MuDR plant" evidence="1">
    <location>
        <begin position="275"/>
        <end position="336"/>
    </location>
</feature>
<organism evidence="2 3">
    <name type="scientific">Arabidopsis arenosa</name>
    <name type="common">Sand rock-cress</name>
    <name type="synonym">Cardaminopsis arenosa</name>
    <dbReference type="NCBI Taxonomy" id="38785"/>
    <lineage>
        <taxon>Eukaryota</taxon>
        <taxon>Viridiplantae</taxon>
        <taxon>Streptophyta</taxon>
        <taxon>Embryophyta</taxon>
        <taxon>Tracheophyta</taxon>
        <taxon>Spermatophyta</taxon>
        <taxon>Magnoliopsida</taxon>
        <taxon>eudicotyledons</taxon>
        <taxon>Gunneridae</taxon>
        <taxon>Pentapetalae</taxon>
        <taxon>rosids</taxon>
        <taxon>malvids</taxon>
        <taxon>Brassicales</taxon>
        <taxon>Brassicaceae</taxon>
        <taxon>Camelineae</taxon>
        <taxon>Arabidopsis</taxon>
    </lineage>
</organism>
<gene>
    <name evidence="2" type="ORF">AARE701A_LOCUS9826</name>
</gene>
<keyword evidence="3" id="KW-1185">Reference proteome</keyword>
<dbReference type="Proteomes" id="UP000682877">
    <property type="component" value="Chromosome 4"/>
</dbReference>
<name>A0A8S2A412_ARAAE</name>
<dbReference type="InterPro" id="IPR004332">
    <property type="entry name" value="Transposase_MuDR"/>
</dbReference>
<evidence type="ECO:0000259" key="1">
    <source>
        <dbReference type="Pfam" id="PF03108"/>
    </source>
</evidence>
<accession>A0A8S2A412</accession>
<protein>
    <recommendedName>
        <fullName evidence="1">Transposase MuDR plant domain-containing protein</fullName>
    </recommendedName>
</protein>
<dbReference type="Pfam" id="PF03108">
    <property type="entry name" value="DBD_Tnp_Mut"/>
    <property type="match status" value="1"/>
</dbReference>
<sequence length="336" mass="38254">MEVTNELISDLVRVLLGGKDDDRVWSFTAVKDRVGKCIRFREGDGVEATKTKVIGELNIDRTSEKVELTYEMPEWMDIDGSVKPVPIHIVIDDNMGLFLAMRVDIHEMNLYVVPMPLNMTLEIDGFKVVPIMDEFSFAEVMSKAEIEREKKRREDKEAVDNIICTQLPPEHVADNENGLLGWVGHSYTYGGFVMLSAALRNNKVVSQSGREMNPDGRSSADNNNNWVTRLTRYLFTKFEKAGNSSEERGSQADTQIHATGLGDVSPPRGGDELFDGRVFKNKDDCKVKIVVHAINRKFSFRSNCTTNDVVIVWCISDACYWRIYYVRLEDTEYFKI</sequence>
<dbReference type="EMBL" id="LR999454">
    <property type="protein sequence ID" value="CAE6014369.1"/>
    <property type="molecule type" value="Genomic_DNA"/>
</dbReference>